<feature type="compositionally biased region" description="Polar residues" evidence="1">
    <location>
        <begin position="44"/>
        <end position="58"/>
    </location>
</feature>
<name>A0A1R3G2A5_COCAP</name>
<dbReference type="AlphaFoldDB" id="A0A1R3G2A5"/>
<feature type="region of interest" description="Disordered" evidence="1">
    <location>
        <begin position="37"/>
        <end position="90"/>
    </location>
</feature>
<feature type="compositionally biased region" description="Basic and acidic residues" evidence="1">
    <location>
        <begin position="59"/>
        <end position="68"/>
    </location>
</feature>
<protein>
    <submittedName>
        <fullName evidence="2">Uncharacterized protein</fullName>
    </submittedName>
</protein>
<accession>A0A1R3G2A5</accession>
<evidence type="ECO:0000313" key="2">
    <source>
        <dbReference type="EMBL" id="OMO52197.1"/>
    </source>
</evidence>
<sequence length="90" mass="10520">MALRLIEFDAAISYTSNQRAKTLKDKGAGEFMQRRLHSHRQRLKQTPTNPRSLLYQQKTETRKLETPKTRRNRHPETESTSTPVENAIDL</sequence>
<gene>
    <name evidence="2" type="ORF">CCACVL1_29307</name>
</gene>
<reference evidence="2 3" key="1">
    <citation type="submission" date="2013-09" db="EMBL/GenBank/DDBJ databases">
        <title>Corchorus capsularis genome sequencing.</title>
        <authorList>
            <person name="Alam M."/>
            <person name="Haque M.S."/>
            <person name="Islam M.S."/>
            <person name="Emdad E.M."/>
            <person name="Islam M.M."/>
            <person name="Ahmed B."/>
            <person name="Halim A."/>
            <person name="Hossen Q.M.M."/>
            <person name="Hossain M.Z."/>
            <person name="Ahmed R."/>
            <person name="Khan M.M."/>
            <person name="Islam R."/>
            <person name="Rashid M.M."/>
            <person name="Khan S.A."/>
            <person name="Rahman M.S."/>
            <person name="Alam M."/>
        </authorList>
    </citation>
    <scope>NUCLEOTIDE SEQUENCE [LARGE SCALE GENOMIC DNA]</scope>
    <source>
        <strain evidence="3">cv. CVL-1</strain>
        <tissue evidence="2">Whole seedling</tissue>
    </source>
</reference>
<dbReference type="Proteomes" id="UP000188268">
    <property type="component" value="Unassembled WGS sequence"/>
</dbReference>
<keyword evidence="3" id="KW-1185">Reference proteome</keyword>
<evidence type="ECO:0000313" key="3">
    <source>
        <dbReference type="Proteomes" id="UP000188268"/>
    </source>
</evidence>
<dbReference type="EMBL" id="AWWV01015542">
    <property type="protein sequence ID" value="OMO52197.1"/>
    <property type="molecule type" value="Genomic_DNA"/>
</dbReference>
<proteinExistence type="predicted"/>
<evidence type="ECO:0000256" key="1">
    <source>
        <dbReference type="SAM" id="MobiDB-lite"/>
    </source>
</evidence>
<dbReference type="Gramene" id="OMO52197">
    <property type="protein sequence ID" value="OMO52197"/>
    <property type="gene ID" value="CCACVL1_29307"/>
</dbReference>
<comment type="caution">
    <text evidence="2">The sequence shown here is derived from an EMBL/GenBank/DDBJ whole genome shotgun (WGS) entry which is preliminary data.</text>
</comment>
<organism evidence="2 3">
    <name type="scientific">Corchorus capsularis</name>
    <name type="common">Jute</name>
    <dbReference type="NCBI Taxonomy" id="210143"/>
    <lineage>
        <taxon>Eukaryota</taxon>
        <taxon>Viridiplantae</taxon>
        <taxon>Streptophyta</taxon>
        <taxon>Embryophyta</taxon>
        <taxon>Tracheophyta</taxon>
        <taxon>Spermatophyta</taxon>
        <taxon>Magnoliopsida</taxon>
        <taxon>eudicotyledons</taxon>
        <taxon>Gunneridae</taxon>
        <taxon>Pentapetalae</taxon>
        <taxon>rosids</taxon>
        <taxon>malvids</taxon>
        <taxon>Malvales</taxon>
        <taxon>Malvaceae</taxon>
        <taxon>Grewioideae</taxon>
        <taxon>Apeibeae</taxon>
        <taxon>Corchorus</taxon>
    </lineage>
</organism>